<gene>
    <name evidence="2" type="ORF">H4W34_006214</name>
</gene>
<organism evidence="2 3">
    <name type="scientific">Actinomadura algeriensis</name>
    <dbReference type="NCBI Taxonomy" id="1679523"/>
    <lineage>
        <taxon>Bacteria</taxon>
        <taxon>Bacillati</taxon>
        <taxon>Actinomycetota</taxon>
        <taxon>Actinomycetes</taxon>
        <taxon>Streptosporangiales</taxon>
        <taxon>Thermomonosporaceae</taxon>
        <taxon>Actinomadura</taxon>
    </lineage>
</organism>
<name>A0ABR9K0L7_9ACTN</name>
<dbReference type="Proteomes" id="UP000627838">
    <property type="component" value="Unassembled WGS sequence"/>
</dbReference>
<reference evidence="2 3" key="1">
    <citation type="submission" date="2020-10" db="EMBL/GenBank/DDBJ databases">
        <title>Sequencing the genomes of 1000 actinobacteria strains.</title>
        <authorList>
            <person name="Klenk H.-P."/>
        </authorList>
    </citation>
    <scope>NUCLEOTIDE SEQUENCE [LARGE SCALE GENOMIC DNA]</scope>
    <source>
        <strain evidence="2 3">DSM 46744</strain>
    </source>
</reference>
<evidence type="ECO:0000256" key="1">
    <source>
        <dbReference type="SAM" id="MobiDB-lite"/>
    </source>
</evidence>
<evidence type="ECO:0000313" key="2">
    <source>
        <dbReference type="EMBL" id="MBE1536381.1"/>
    </source>
</evidence>
<proteinExistence type="predicted"/>
<sequence length="33" mass="3337">MSIGKRMPGEPESPAAVLAGDRDGLGTIGRAEP</sequence>
<evidence type="ECO:0000313" key="3">
    <source>
        <dbReference type="Proteomes" id="UP000627838"/>
    </source>
</evidence>
<dbReference type="EMBL" id="JADBDZ010000001">
    <property type="protein sequence ID" value="MBE1536381.1"/>
    <property type="molecule type" value="Genomic_DNA"/>
</dbReference>
<keyword evidence="3" id="KW-1185">Reference proteome</keyword>
<protein>
    <submittedName>
        <fullName evidence="2">Uncharacterized protein</fullName>
    </submittedName>
</protein>
<feature type="region of interest" description="Disordered" evidence="1">
    <location>
        <begin position="1"/>
        <end position="33"/>
    </location>
</feature>
<accession>A0ABR9K0L7</accession>
<comment type="caution">
    <text evidence="2">The sequence shown here is derived from an EMBL/GenBank/DDBJ whole genome shotgun (WGS) entry which is preliminary data.</text>
</comment>